<keyword evidence="2" id="KW-1185">Reference proteome</keyword>
<organism evidence="1 2">
    <name type="scientific">Dermacentor silvarum</name>
    <name type="common">Tick</name>
    <dbReference type="NCBI Taxonomy" id="543639"/>
    <lineage>
        <taxon>Eukaryota</taxon>
        <taxon>Metazoa</taxon>
        <taxon>Ecdysozoa</taxon>
        <taxon>Arthropoda</taxon>
        <taxon>Chelicerata</taxon>
        <taxon>Arachnida</taxon>
        <taxon>Acari</taxon>
        <taxon>Parasitiformes</taxon>
        <taxon>Ixodida</taxon>
        <taxon>Ixodoidea</taxon>
        <taxon>Ixodidae</taxon>
        <taxon>Rhipicephalinae</taxon>
        <taxon>Dermacentor</taxon>
    </lineage>
</organism>
<accession>A0ACB8C611</accession>
<comment type="caution">
    <text evidence="1">The sequence shown here is derived from an EMBL/GenBank/DDBJ whole genome shotgun (WGS) entry which is preliminary data.</text>
</comment>
<dbReference type="Proteomes" id="UP000821865">
    <property type="component" value="Chromosome 9"/>
</dbReference>
<protein>
    <submittedName>
        <fullName evidence="1">Uncharacterized protein</fullName>
    </submittedName>
</protein>
<evidence type="ECO:0000313" key="1">
    <source>
        <dbReference type="EMBL" id="KAH7934255.1"/>
    </source>
</evidence>
<proteinExistence type="predicted"/>
<sequence length="618" mass="69710">MTTNVLTTLLTHIDRLSVQDLLCLDDENIAWLPRLGILRPETAIQEIRRVLGAACSVRECLERIAWFQCWLMQKKRIRPWLLYRLGASVLQADYPSLLELLATVLPPTGYRMTIQVRYRAGTYYACMINSDPYPSRVGHVLMCLVLWRGQCFAAAYVGRERHQRNLADALHVALNGETVELLGGLHADLDAAFRMGCRGLSRPVTYRRAAERRPGVSNFGPQQQYDNAPGRHRGYPKVNTNAHYWRAISASLACSGSGARGRRQGPASPPPRTLSAQDRVDFLFICWPTLEPDRALETERLLERRLDLPLDPDLPLDLDLPLDGDLECPGVTGGEGFLDLELPRAPERPPISGSYRSPLAKSLATKSMGEVNLQVYFVEDKKKSSAHPCGGTLITRRFVLTAARCVLRALDKGKGSLASIVEVYHNETERRKGGFRRARDIIIHPGFDPLTRLHNIALLRLFKPVPKSNHARPICLMDKKEELMRKNATVLGWGWITESLSLRYATVKIVPFTTCQKKLEVIRKRKVLDSRTMICTSGVKKGACRGDGGGPVTMKRNGNRTYQVGVISFPRSCDASRDIPSAHVRVDYYFAWIKSVVEYYHKWHVMSHVSARGDFFYY</sequence>
<dbReference type="EMBL" id="CM023478">
    <property type="protein sequence ID" value="KAH7934255.1"/>
    <property type="molecule type" value="Genomic_DNA"/>
</dbReference>
<reference evidence="1" key="1">
    <citation type="submission" date="2020-05" db="EMBL/GenBank/DDBJ databases">
        <title>Large-scale comparative analyses of tick genomes elucidate their genetic diversity and vector capacities.</title>
        <authorList>
            <person name="Jia N."/>
            <person name="Wang J."/>
            <person name="Shi W."/>
            <person name="Du L."/>
            <person name="Sun Y."/>
            <person name="Zhan W."/>
            <person name="Jiang J."/>
            <person name="Wang Q."/>
            <person name="Zhang B."/>
            <person name="Ji P."/>
            <person name="Sakyi L.B."/>
            <person name="Cui X."/>
            <person name="Yuan T."/>
            <person name="Jiang B."/>
            <person name="Yang W."/>
            <person name="Lam T.T.-Y."/>
            <person name="Chang Q."/>
            <person name="Ding S."/>
            <person name="Wang X."/>
            <person name="Zhu J."/>
            <person name="Ruan X."/>
            <person name="Zhao L."/>
            <person name="Wei J."/>
            <person name="Que T."/>
            <person name="Du C."/>
            <person name="Cheng J."/>
            <person name="Dai P."/>
            <person name="Han X."/>
            <person name="Huang E."/>
            <person name="Gao Y."/>
            <person name="Liu J."/>
            <person name="Shao H."/>
            <person name="Ye R."/>
            <person name="Li L."/>
            <person name="Wei W."/>
            <person name="Wang X."/>
            <person name="Wang C."/>
            <person name="Yang T."/>
            <person name="Huo Q."/>
            <person name="Li W."/>
            <person name="Guo W."/>
            <person name="Chen H."/>
            <person name="Zhou L."/>
            <person name="Ni X."/>
            <person name="Tian J."/>
            <person name="Zhou Y."/>
            <person name="Sheng Y."/>
            <person name="Liu T."/>
            <person name="Pan Y."/>
            <person name="Xia L."/>
            <person name="Li J."/>
            <person name="Zhao F."/>
            <person name="Cao W."/>
        </authorList>
    </citation>
    <scope>NUCLEOTIDE SEQUENCE</scope>
    <source>
        <strain evidence="1">Dsil-2018</strain>
    </source>
</reference>
<gene>
    <name evidence="1" type="ORF">HPB49_023744</name>
</gene>
<evidence type="ECO:0000313" key="2">
    <source>
        <dbReference type="Proteomes" id="UP000821865"/>
    </source>
</evidence>
<name>A0ACB8C611_DERSI</name>